<gene>
    <name evidence="4" type="ORF">M153_1280005731</name>
</gene>
<dbReference type="InterPro" id="IPR036898">
    <property type="entry name" value="RNA_pol_Rpb7-like_N_sf"/>
</dbReference>
<name>A0A0R0M5I1_9MICR</name>
<keyword evidence="1 4" id="KW-0240">DNA-directed RNA polymerase</keyword>
<dbReference type="SUPFAM" id="SSF88798">
    <property type="entry name" value="N-terminal, heterodimerisation domain of RBP7 (RpoE)"/>
    <property type="match status" value="1"/>
</dbReference>
<organism evidence="4 5">
    <name type="scientific">Pseudoloma neurophilia</name>
    <dbReference type="NCBI Taxonomy" id="146866"/>
    <lineage>
        <taxon>Eukaryota</taxon>
        <taxon>Fungi</taxon>
        <taxon>Fungi incertae sedis</taxon>
        <taxon>Microsporidia</taxon>
        <taxon>Pseudoloma</taxon>
    </lineage>
</organism>
<dbReference type="Proteomes" id="UP000051530">
    <property type="component" value="Unassembled WGS sequence"/>
</dbReference>
<feature type="domain" description="S1 motif" evidence="3">
    <location>
        <begin position="77"/>
        <end position="135"/>
    </location>
</feature>
<comment type="caution">
    <text evidence="4">The sequence shown here is derived from an EMBL/GenBank/DDBJ whole genome shotgun (WGS) entry which is preliminary data.</text>
</comment>
<evidence type="ECO:0000256" key="2">
    <source>
        <dbReference type="ARBA" id="ARBA00023163"/>
    </source>
</evidence>
<reference evidence="4 5" key="1">
    <citation type="submission" date="2015-07" db="EMBL/GenBank/DDBJ databases">
        <title>The genome of Pseudoloma neurophilia, a relevant intracellular parasite of the zebrafish.</title>
        <authorList>
            <person name="Ndikumana S."/>
            <person name="Pelin A."/>
            <person name="Sanders J."/>
            <person name="Corradi N."/>
        </authorList>
    </citation>
    <scope>NUCLEOTIDE SEQUENCE [LARGE SCALE GENOMIC DNA]</scope>
    <source>
        <strain evidence="4 5">MK1</strain>
    </source>
</reference>
<evidence type="ECO:0000256" key="1">
    <source>
        <dbReference type="ARBA" id="ARBA00022478"/>
    </source>
</evidence>
<evidence type="ECO:0000313" key="4">
    <source>
        <dbReference type="EMBL" id="KRH94846.1"/>
    </source>
</evidence>
<dbReference type="Gene3D" id="3.30.1490.120">
    <property type="entry name" value="RNA polymerase Rpb7-like, N-terminal domain"/>
    <property type="match status" value="1"/>
</dbReference>
<dbReference type="AlphaFoldDB" id="A0A0R0M5I1"/>
<dbReference type="OrthoDB" id="1162399at2759"/>
<dbReference type="SUPFAM" id="SSF50249">
    <property type="entry name" value="Nucleic acid-binding proteins"/>
    <property type="match status" value="1"/>
</dbReference>
<dbReference type="InterPro" id="IPR012340">
    <property type="entry name" value="NA-bd_OB-fold"/>
</dbReference>
<evidence type="ECO:0000313" key="5">
    <source>
        <dbReference type="Proteomes" id="UP000051530"/>
    </source>
</evidence>
<protein>
    <submittedName>
        <fullName evidence="4">DNA-directed RNA polymerase subunit E</fullName>
    </submittedName>
</protein>
<proteinExistence type="predicted"/>
<dbReference type="Pfam" id="PF00575">
    <property type="entry name" value="S1"/>
    <property type="match status" value="1"/>
</dbReference>
<keyword evidence="2" id="KW-0804">Transcription</keyword>
<dbReference type="VEuPathDB" id="MicrosporidiaDB:M153_1280005731"/>
<dbReference type="InterPro" id="IPR003029">
    <property type="entry name" value="S1_domain"/>
</dbReference>
<dbReference type="EMBL" id="LGUB01000024">
    <property type="protein sequence ID" value="KRH94846.1"/>
    <property type="molecule type" value="Genomic_DNA"/>
</dbReference>
<sequence>MFIKELRDHTINISSSLITSNIRQSILTKLYQDVEGATFNNSYILLVLTINNISEGRITNNGDIAFIINYTALSLQLQENTVIETRVLELNQMGLFSRIGPISIFISNHQIPINVKENLMNSSLIRLRVKGVRYNNGLSVVGSLNEEYLGVVL</sequence>
<evidence type="ECO:0000259" key="3">
    <source>
        <dbReference type="Pfam" id="PF00575"/>
    </source>
</evidence>
<accession>A0A0R0M5I1</accession>
<keyword evidence="5" id="KW-1185">Reference proteome</keyword>
<dbReference type="Gene3D" id="2.40.50.140">
    <property type="entry name" value="Nucleic acid-binding proteins"/>
    <property type="match status" value="1"/>
</dbReference>
<dbReference type="GO" id="GO:0003676">
    <property type="term" value="F:nucleic acid binding"/>
    <property type="evidence" value="ECO:0007669"/>
    <property type="project" value="InterPro"/>
</dbReference>
<dbReference type="GO" id="GO:0000428">
    <property type="term" value="C:DNA-directed RNA polymerase complex"/>
    <property type="evidence" value="ECO:0007669"/>
    <property type="project" value="UniProtKB-KW"/>
</dbReference>